<dbReference type="AlphaFoldDB" id="A0A5C3LK78"/>
<organism evidence="1 2">
    <name type="scientific">Crucibulum laeve</name>
    <dbReference type="NCBI Taxonomy" id="68775"/>
    <lineage>
        <taxon>Eukaryota</taxon>
        <taxon>Fungi</taxon>
        <taxon>Dikarya</taxon>
        <taxon>Basidiomycota</taxon>
        <taxon>Agaricomycotina</taxon>
        <taxon>Agaricomycetes</taxon>
        <taxon>Agaricomycetidae</taxon>
        <taxon>Agaricales</taxon>
        <taxon>Agaricineae</taxon>
        <taxon>Nidulariaceae</taxon>
        <taxon>Crucibulum</taxon>
    </lineage>
</organism>
<reference evidence="1 2" key="1">
    <citation type="journal article" date="2019" name="Nat. Ecol. Evol.">
        <title>Megaphylogeny resolves global patterns of mushroom evolution.</title>
        <authorList>
            <person name="Varga T."/>
            <person name="Krizsan K."/>
            <person name="Foldi C."/>
            <person name="Dima B."/>
            <person name="Sanchez-Garcia M."/>
            <person name="Sanchez-Ramirez S."/>
            <person name="Szollosi G.J."/>
            <person name="Szarkandi J.G."/>
            <person name="Papp V."/>
            <person name="Albert L."/>
            <person name="Andreopoulos W."/>
            <person name="Angelini C."/>
            <person name="Antonin V."/>
            <person name="Barry K.W."/>
            <person name="Bougher N.L."/>
            <person name="Buchanan P."/>
            <person name="Buyck B."/>
            <person name="Bense V."/>
            <person name="Catcheside P."/>
            <person name="Chovatia M."/>
            <person name="Cooper J."/>
            <person name="Damon W."/>
            <person name="Desjardin D."/>
            <person name="Finy P."/>
            <person name="Geml J."/>
            <person name="Haridas S."/>
            <person name="Hughes K."/>
            <person name="Justo A."/>
            <person name="Karasinski D."/>
            <person name="Kautmanova I."/>
            <person name="Kiss B."/>
            <person name="Kocsube S."/>
            <person name="Kotiranta H."/>
            <person name="LaButti K.M."/>
            <person name="Lechner B.E."/>
            <person name="Liimatainen K."/>
            <person name="Lipzen A."/>
            <person name="Lukacs Z."/>
            <person name="Mihaltcheva S."/>
            <person name="Morgado L.N."/>
            <person name="Niskanen T."/>
            <person name="Noordeloos M.E."/>
            <person name="Ohm R.A."/>
            <person name="Ortiz-Santana B."/>
            <person name="Ovrebo C."/>
            <person name="Racz N."/>
            <person name="Riley R."/>
            <person name="Savchenko A."/>
            <person name="Shiryaev A."/>
            <person name="Soop K."/>
            <person name="Spirin V."/>
            <person name="Szebenyi C."/>
            <person name="Tomsovsky M."/>
            <person name="Tulloss R.E."/>
            <person name="Uehling J."/>
            <person name="Grigoriev I.V."/>
            <person name="Vagvolgyi C."/>
            <person name="Papp T."/>
            <person name="Martin F.M."/>
            <person name="Miettinen O."/>
            <person name="Hibbett D.S."/>
            <person name="Nagy L.G."/>
        </authorList>
    </citation>
    <scope>NUCLEOTIDE SEQUENCE [LARGE SCALE GENOMIC DNA]</scope>
    <source>
        <strain evidence="1 2">CBS 166.37</strain>
    </source>
</reference>
<name>A0A5C3LK78_9AGAR</name>
<evidence type="ECO:0000313" key="1">
    <source>
        <dbReference type="EMBL" id="TFK33290.1"/>
    </source>
</evidence>
<evidence type="ECO:0000313" key="2">
    <source>
        <dbReference type="Proteomes" id="UP000308652"/>
    </source>
</evidence>
<keyword evidence="2" id="KW-1185">Reference proteome</keyword>
<proteinExistence type="predicted"/>
<dbReference type="EMBL" id="ML213651">
    <property type="protein sequence ID" value="TFK33290.1"/>
    <property type="molecule type" value="Genomic_DNA"/>
</dbReference>
<dbReference type="OrthoDB" id="3006414at2759"/>
<protein>
    <submittedName>
        <fullName evidence="1">Uncharacterized protein</fullName>
    </submittedName>
</protein>
<gene>
    <name evidence="1" type="ORF">BDQ12DRAFT_670399</name>
</gene>
<accession>A0A5C3LK78</accession>
<sequence length="223" mass="24819">MSAIPVICFGPNPGTFYVGCGIRYHASNMPPSILNTISKLPAIHIKWMSTDFVSFGPNKGNWFAGAPGGRWNGDMEDQMIAQINEVRAITPNFDQLLDGVLFGKGTTQIFMYKGGFGYYTDKEAEGSKLEQDPQSDSVDMHWSLPPGMLEKLQVLRAEAFTSESQLMIRNYENLHKNVAINRINSSMAAIDALNGDTSYCLMQLRHPSIFKKRKKGYNKLGPS</sequence>
<dbReference type="Proteomes" id="UP000308652">
    <property type="component" value="Unassembled WGS sequence"/>
</dbReference>